<reference evidence="1" key="1">
    <citation type="submission" date="2021-02" db="EMBL/GenBank/DDBJ databases">
        <authorList>
            <person name="Bekaert M."/>
        </authorList>
    </citation>
    <scope>NUCLEOTIDE SEQUENCE</scope>
    <source>
        <strain evidence="1">IoA-00</strain>
    </source>
</reference>
<gene>
    <name evidence="1" type="ORF">LSAA_13116</name>
</gene>
<dbReference type="EMBL" id="HG994586">
    <property type="protein sequence ID" value="CAF2995487.1"/>
    <property type="molecule type" value="Genomic_DNA"/>
</dbReference>
<organism evidence="1 2">
    <name type="scientific">Lepeophtheirus salmonis</name>
    <name type="common">Salmon louse</name>
    <name type="synonym">Caligus salmonis</name>
    <dbReference type="NCBI Taxonomy" id="72036"/>
    <lineage>
        <taxon>Eukaryota</taxon>
        <taxon>Metazoa</taxon>
        <taxon>Ecdysozoa</taxon>
        <taxon>Arthropoda</taxon>
        <taxon>Crustacea</taxon>
        <taxon>Multicrustacea</taxon>
        <taxon>Hexanauplia</taxon>
        <taxon>Copepoda</taxon>
        <taxon>Siphonostomatoida</taxon>
        <taxon>Caligidae</taxon>
        <taxon>Lepeophtheirus</taxon>
    </lineage>
</organism>
<dbReference type="AlphaFoldDB" id="A0A7R8D1G4"/>
<evidence type="ECO:0000313" key="1">
    <source>
        <dbReference type="EMBL" id="CAF2995487.1"/>
    </source>
</evidence>
<sequence length="199" mass="22570">MQFQTVLLESDYAKGIPLKNSLCLTLGGLISILNPEDLLKEKFPAATFHFSELNKPSGDCRVASMRLKCSSQNDGKHLSNATNSDSVFEVLTHTSSRCWYTSEKSNLIWPSSVHLTNWRNWLFVYGLGETPPFNLTVPRQDKIPQLLSPTFYPIEELDSPFEDSFKRAKPFLDEIRDGMTIQELPMCDMPGQSNSCRML</sequence>
<evidence type="ECO:0000313" key="2">
    <source>
        <dbReference type="Proteomes" id="UP000675881"/>
    </source>
</evidence>
<dbReference type="Proteomes" id="UP000675881">
    <property type="component" value="Chromosome 7"/>
</dbReference>
<protein>
    <submittedName>
        <fullName evidence="1">(salmon louse) hypothetical protein</fullName>
    </submittedName>
</protein>
<accession>A0A7R8D1G4</accession>
<keyword evidence="2" id="KW-1185">Reference proteome</keyword>
<proteinExistence type="predicted"/>
<name>A0A7R8D1G4_LEPSM</name>